<dbReference type="AlphaFoldDB" id="A0A833E0E9"/>
<protein>
    <recommendedName>
        <fullName evidence="5">2-oxoglutarate synthase subunit KorA</fullName>
        <ecNumber evidence="4">1.2.7.3</ecNumber>
    </recommendedName>
    <alternativeName>
        <fullName evidence="7">2-ketoglutarate oxidoreductase alpha chain</fullName>
    </alternativeName>
    <alternativeName>
        <fullName evidence="6">2-oxoglutarate-ferredoxin oxidoreductase subunit alpha</fullName>
    </alternativeName>
</protein>
<dbReference type="InterPro" id="IPR002880">
    <property type="entry name" value="Pyrv_Fd/Flavodoxin_OxRdtase_N"/>
</dbReference>
<evidence type="ECO:0000256" key="3">
    <source>
        <dbReference type="ARBA" id="ARBA00064882"/>
    </source>
</evidence>
<proteinExistence type="predicted"/>
<dbReference type="FunFam" id="3.40.50.920:FF:000013">
    <property type="entry name" value="Ferredoxin oxidoreductase alpha subunit"/>
    <property type="match status" value="1"/>
</dbReference>
<dbReference type="CDD" id="cd07034">
    <property type="entry name" value="TPP_PYR_PFOR_IOR-alpha_like"/>
    <property type="match status" value="1"/>
</dbReference>
<dbReference type="FunFam" id="3.40.50.970:FF:000022">
    <property type="entry name" value="2-oxoglutarate ferredoxin oxidoreductase alpha subunit"/>
    <property type="match status" value="1"/>
</dbReference>
<dbReference type="NCBIfam" id="NF006412">
    <property type="entry name" value="PRK08659.1"/>
    <property type="match status" value="1"/>
</dbReference>
<feature type="domain" description="Pyruvate:ferredoxin oxidoreductase core" evidence="9">
    <location>
        <begin position="295"/>
        <end position="388"/>
    </location>
</feature>
<evidence type="ECO:0000259" key="9">
    <source>
        <dbReference type="Pfam" id="PF17147"/>
    </source>
</evidence>
<evidence type="ECO:0000256" key="2">
    <source>
        <dbReference type="ARBA" id="ARBA00052359"/>
    </source>
</evidence>
<reference evidence="10" key="1">
    <citation type="journal article" date="2020" name="ISME J.">
        <title>Gammaproteobacteria mediating utilization of methyl-, sulfur- and petroleum organic compounds in deep ocean hydrothermal plumes.</title>
        <authorList>
            <person name="Zhou Z."/>
            <person name="Liu Y."/>
            <person name="Pan J."/>
            <person name="Cron B.R."/>
            <person name="Toner B.M."/>
            <person name="Anantharaman K."/>
            <person name="Breier J.A."/>
            <person name="Dick G.J."/>
            <person name="Li M."/>
        </authorList>
    </citation>
    <scope>NUCLEOTIDE SEQUENCE</scope>
    <source>
        <strain evidence="10">SZUA-1451</strain>
    </source>
</reference>
<evidence type="ECO:0000256" key="7">
    <source>
        <dbReference type="ARBA" id="ARBA00079587"/>
    </source>
</evidence>
<feature type="domain" description="Pyruvate flavodoxin/ferredoxin oxidoreductase pyrimidine binding" evidence="8">
    <location>
        <begin position="34"/>
        <end position="270"/>
    </location>
</feature>
<evidence type="ECO:0000256" key="4">
    <source>
        <dbReference type="ARBA" id="ARBA00066947"/>
    </source>
</evidence>
<evidence type="ECO:0000313" key="11">
    <source>
        <dbReference type="Proteomes" id="UP000649326"/>
    </source>
</evidence>
<dbReference type="InterPro" id="IPR050722">
    <property type="entry name" value="Pyruvate:ferred/Flavod_OxRd"/>
</dbReference>
<keyword evidence="1" id="KW-0560">Oxidoreductase</keyword>
<dbReference type="SUPFAM" id="SSF52518">
    <property type="entry name" value="Thiamin diphosphate-binding fold (THDP-binding)"/>
    <property type="match status" value="1"/>
</dbReference>
<evidence type="ECO:0000313" key="10">
    <source>
        <dbReference type="EMBL" id="HIP74910.1"/>
    </source>
</evidence>
<dbReference type="GO" id="GO:0044272">
    <property type="term" value="P:sulfur compound biosynthetic process"/>
    <property type="evidence" value="ECO:0007669"/>
    <property type="project" value="UniProtKB-ARBA"/>
</dbReference>
<dbReference type="InterPro" id="IPR033412">
    <property type="entry name" value="PFOR_II"/>
</dbReference>
<dbReference type="GO" id="GO:0006082">
    <property type="term" value="P:organic acid metabolic process"/>
    <property type="evidence" value="ECO:0007669"/>
    <property type="project" value="UniProtKB-ARBA"/>
</dbReference>
<evidence type="ECO:0000259" key="8">
    <source>
        <dbReference type="Pfam" id="PF01855"/>
    </source>
</evidence>
<name>A0A833E0E9_9EURY</name>
<comment type="caution">
    <text evidence="10">The sequence shown here is derived from an EMBL/GenBank/DDBJ whole genome shotgun (WGS) entry which is preliminary data.</text>
</comment>
<evidence type="ECO:0000256" key="1">
    <source>
        <dbReference type="ARBA" id="ARBA00023002"/>
    </source>
</evidence>
<dbReference type="Gene3D" id="3.40.50.970">
    <property type="match status" value="1"/>
</dbReference>
<evidence type="ECO:0000256" key="6">
    <source>
        <dbReference type="ARBA" id="ARBA00076968"/>
    </source>
</evidence>
<dbReference type="EMBL" id="DQUG01000076">
    <property type="protein sequence ID" value="HIP74910.1"/>
    <property type="molecule type" value="Genomic_DNA"/>
</dbReference>
<sequence>MIIRGDEPEQIALLKKLYPKGNYFMQGDEAIAYGAIFAGCRFYAGYPITPASEIAETMARELPKVRGYYIQMEDEIGSIAAIIGASWTGLKSMTATSGPGFSLMMENLGYAIMTETPIVVVDVQRSGPSTGQATKGAQGDFFQARWGTHGDHPIVAISPISVEDSFWETIRAFNISEKLRIPVVLLTDGVIGHAREQIRIPDPEEVEIVYRKLPKNEEEAKYPFGDVDGSLVPPMPLFGHGYFTHVTGSTHKETGLRDVYTPEVHIKLVNRLHKKVEKHEKEIEKWEEHFTDDMEILVISWGVSARPSLGAVLRAREEGIKVGLFIPKTVHPFPGRRVKELARKVRAILVPEMNLGQLILEVQRYVNDDVILKGVNKIGGVPLTVEEILREIRGVWDG</sequence>
<dbReference type="EC" id="1.2.7.3" evidence="4"/>
<comment type="catalytic activity">
    <reaction evidence="2">
        <text>2 oxidized [2Fe-2S]-[ferredoxin] + 2-oxoglutarate + CoA = succinyl-CoA + 2 reduced [2Fe-2S]-[ferredoxin] + CO2 + H(+)</text>
        <dbReference type="Rhea" id="RHEA:17297"/>
        <dbReference type="Rhea" id="RHEA-COMP:10000"/>
        <dbReference type="Rhea" id="RHEA-COMP:10001"/>
        <dbReference type="ChEBI" id="CHEBI:15378"/>
        <dbReference type="ChEBI" id="CHEBI:16526"/>
        <dbReference type="ChEBI" id="CHEBI:16810"/>
        <dbReference type="ChEBI" id="CHEBI:33737"/>
        <dbReference type="ChEBI" id="CHEBI:33738"/>
        <dbReference type="ChEBI" id="CHEBI:57287"/>
        <dbReference type="ChEBI" id="CHEBI:57292"/>
        <dbReference type="EC" id="1.2.7.3"/>
    </reaction>
</comment>
<dbReference type="Proteomes" id="UP000649326">
    <property type="component" value="Unassembled WGS sequence"/>
</dbReference>
<dbReference type="Pfam" id="PF01855">
    <property type="entry name" value="POR_N"/>
    <property type="match status" value="1"/>
</dbReference>
<dbReference type="Gene3D" id="3.40.50.920">
    <property type="match status" value="1"/>
</dbReference>
<dbReference type="PANTHER" id="PTHR32154">
    <property type="entry name" value="PYRUVATE-FLAVODOXIN OXIDOREDUCTASE-RELATED"/>
    <property type="match status" value="1"/>
</dbReference>
<comment type="subunit">
    <text evidence="3">Heterotetramer of the KorA, KorB, KorC and KorD subunits.</text>
</comment>
<dbReference type="GO" id="GO:0006979">
    <property type="term" value="P:response to oxidative stress"/>
    <property type="evidence" value="ECO:0007669"/>
    <property type="project" value="TreeGrafter"/>
</dbReference>
<gene>
    <name evidence="10" type="ORF">EYH13_01915</name>
</gene>
<dbReference type="SUPFAM" id="SSF52922">
    <property type="entry name" value="TK C-terminal domain-like"/>
    <property type="match status" value="1"/>
</dbReference>
<dbReference type="PANTHER" id="PTHR32154:SF14">
    <property type="entry name" value="2-OXOGLUTARATE SYNTHASE SUBUNIT KORA"/>
    <property type="match status" value="1"/>
</dbReference>
<organism evidence="10 11">
    <name type="scientific">Thermococcus paralvinellae</name>
    <dbReference type="NCBI Taxonomy" id="582419"/>
    <lineage>
        <taxon>Archaea</taxon>
        <taxon>Methanobacteriati</taxon>
        <taxon>Methanobacteriota</taxon>
        <taxon>Thermococci</taxon>
        <taxon>Thermococcales</taxon>
        <taxon>Thermococcaceae</taxon>
        <taxon>Thermococcus</taxon>
    </lineage>
</organism>
<dbReference type="Pfam" id="PF17147">
    <property type="entry name" value="PFOR_II"/>
    <property type="match status" value="1"/>
</dbReference>
<dbReference type="InterPro" id="IPR029061">
    <property type="entry name" value="THDP-binding"/>
</dbReference>
<evidence type="ECO:0000256" key="5">
    <source>
        <dbReference type="ARBA" id="ARBA00071398"/>
    </source>
</evidence>
<dbReference type="InterPro" id="IPR009014">
    <property type="entry name" value="Transketo_C/PFOR_II"/>
</dbReference>
<accession>A0A833E0E9</accession>
<dbReference type="GO" id="GO:0047553">
    <property type="term" value="F:2-oxoglutarate synthase activity"/>
    <property type="evidence" value="ECO:0007669"/>
    <property type="project" value="UniProtKB-EC"/>
</dbReference>